<keyword evidence="1" id="KW-0863">Zinc-finger</keyword>
<dbReference type="PANTHER" id="PTHR16116">
    <property type="entry name" value="ZINC FINGER PROTEIN 839"/>
    <property type="match status" value="1"/>
</dbReference>
<dbReference type="InterPro" id="IPR039946">
    <property type="entry name" value="ZN839"/>
</dbReference>
<feature type="compositionally biased region" description="Low complexity" evidence="2">
    <location>
        <begin position="391"/>
        <end position="401"/>
    </location>
</feature>
<keyword evidence="1" id="KW-0862">Zinc</keyword>
<name>A0ABM2XBS0_MESAU</name>
<feature type="compositionally biased region" description="Polar residues" evidence="2">
    <location>
        <begin position="719"/>
        <end position="735"/>
    </location>
</feature>
<evidence type="ECO:0000313" key="4">
    <source>
        <dbReference type="Proteomes" id="UP000886700"/>
    </source>
</evidence>
<dbReference type="Pfam" id="PF15961">
    <property type="entry name" value="DUF4764"/>
    <property type="match status" value="1"/>
</dbReference>
<feature type="domain" description="C2H2-type" evidence="3">
    <location>
        <begin position="301"/>
        <end position="331"/>
    </location>
</feature>
<evidence type="ECO:0000259" key="3">
    <source>
        <dbReference type="PROSITE" id="PS50157"/>
    </source>
</evidence>
<feature type="region of interest" description="Disordered" evidence="2">
    <location>
        <begin position="372"/>
        <end position="410"/>
    </location>
</feature>
<evidence type="ECO:0000256" key="1">
    <source>
        <dbReference type="PROSITE-ProRule" id="PRU00042"/>
    </source>
</evidence>
<feature type="region of interest" description="Disordered" evidence="2">
    <location>
        <begin position="715"/>
        <end position="740"/>
    </location>
</feature>
<sequence>MAGAEPEPGNGGRSGSVPPGQSHSAVRVAPLDPEQLRRVLEQVTRAQPPPFVLQDAAQRLRDAAQQAALQRGPGARAPRLLPPQQLEAICVKVTSGDTKSKERPMPPLATIQPKTARQSEPPRSSSSLGLCVSGPQLLRVQALGRAGSQLCFLRRSPQPPAPRGLGQKPLPALQPVPSRRVKAPQAANGLGVTLNPLAASGPPAVGPVSSSSACLFIPAWHTVHTEKLKTSLKVKTRSGRISRPPKYKARDYKFIKTEDLADGHLSDSDDYSELSVDEEEEGTERRGLFHTEGCALRPKAFKCQTCEKSYIGKGGLARHFKLNPGHGHLEPEVLLSEKANGSLTLGCAASETRGLASPALSTPAALCTGAAEPAWRTSQNGQPAEVEETVVPEPESRSPPALLRPEKYLDPKNGSWASQAEFSTASLPQSRAVLPNSHPAAPSRLSVSRGAQLQEALQQCGREELVELVLPQLAQVVTLCELLVVKVERSRGAKPFFPAVYKEFEELYGVVKRLCQDYLRSSGLHSQEPLEINNDEVARSLGITEFLRRKETHPSSAPECSCQEMEEKLQEASGHKRERAWAVVVTGEGLASVKKARTADVPECPAAISGCQQKPGSSSAPATSKGSARAVIENPSPCYEGSRGEMVTASGRRVSSAGPQLLVMASADFEARSGSTDPDLLCQDVSRSALYSQVAEPRGLSPAQMPGFSEENVPEHSVEQNSGAVQRSTGVCGTPSSGGGVESLLLGEWGNAEAGDIREMSQPHLRGQQASPRHALPEEAAAFPLHSILPVTVPPAAGASKTVREPGQHPVPDGASSAKGHPIVGSEAGDVSQLLPRMEADGQREPETVAAVGEALASEISDMCQEVLSQGQEQILIRTPSGLILSNPRAIVSQEENTVIVTNTGGSLLRFDPPEGVALEAMEAFHTVETEASQ</sequence>
<feature type="compositionally biased region" description="Polar residues" evidence="2">
    <location>
        <begin position="112"/>
        <end position="128"/>
    </location>
</feature>
<feature type="region of interest" description="Disordered" evidence="2">
    <location>
        <begin position="95"/>
        <end position="128"/>
    </location>
</feature>
<organism evidence="4 5">
    <name type="scientific">Mesocricetus auratus</name>
    <name type="common">Golden hamster</name>
    <dbReference type="NCBI Taxonomy" id="10036"/>
    <lineage>
        <taxon>Eukaryota</taxon>
        <taxon>Metazoa</taxon>
        <taxon>Chordata</taxon>
        <taxon>Craniata</taxon>
        <taxon>Vertebrata</taxon>
        <taxon>Euteleostomi</taxon>
        <taxon>Mammalia</taxon>
        <taxon>Eutheria</taxon>
        <taxon>Euarchontoglires</taxon>
        <taxon>Glires</taxon>
        <taxon>Rodentia</taxon>
        <taxon>Myomorpha</taxon>
        <taxon>Muroidea</taxon>
        <taxon>Cricetidae</taxon>
        <taxon>Cricetinae</taxon>
        <taxon>Mesocricetus</taxon>
    </lineage>
</organism>
<feature type="region of interest" description="Disordered" evidence="2">
    <location>
        <begin position="1"/>
        <end position="33"/>
    </location>
</feature>
<gene>
    <name evidence="5" type="primary">Znf839</name>
</gene>
<reference evidence="5" key="1">
    <citation type="submission" date="2025-08" db="UniProtKB">
        <authorList>
            <consortium name="RefSeq"/>
        </authorList>
    </citation>
    <scope>IDENTIFICATION</scope>
    <source>
        <tissue evidence="5">Liver</tissue>
    </source>
</reference>
<feature type="region of interest" description="Disordered" evidence="2">
    <location>
        <begin position="797"/>
        <end position="831"/>
    </location>
</feature>
<dbReference type="PANTHER" id="PTHR16116:SF5">
    <property type="entry name" value="ZINC FINGER PROTEIN 839"/>
    <property type="match status" value="1"/>
</dbReference>
<feature type="region of interest" description="Disordered" evidence="2">
    <location>
        <begin position="264"/>
        <end position="284"/>
    </location>
</feature>
<dbReference type="PROSITE" id="PS50157">
    <property type="entry name" value="ZINC_FINGER_C2H2_2"/>
    <property type="match status" value="1"/>
</dbReference>
<dbReference type="InterPro" id="IPR031885">
    <property type="entry name" value="DUF4764"/>
</dbReference>
<feature type="region of interest" description="Disordered" evidence="2">
    <location>
        <begin position="609"/>
        <end position="628"/>
    </location>
</feature>
<feature type="region of interest" description="Disordered" evidence="2">
    <location>
        <begin position="155"/>
        <end position="175"/>
    </location>
</feature>
<dbReference type="InterPro" id="IPR013087">
    <property type="entry name" value="Znf_C2H2_type"/>
</dbReference>
<dbReference type="RefSeq" id="XP_040598386.1">
    <property type="nucleotide sequence ID" value="XM_040742452.1"/>
</dbReference>
<accession>A0ABM2XBS0</accession>
<evidence type="ECO:0000256" key="2">
    <source>
        <dbReference type="SAM" id="MobiDB-lite"/>
    </source>
</evidence>
<proteinExistence type="predicted"/>
<keyword evidence="1" id="KW-0479">Metal-binding</keyword>
<feature type="compositionally biased region" description="Acidic residues" evidence="2">
    <location>
        <begin position="268"/>
        <end position="282"/>
    </location>
</feature>
<keyword evidence="4" id="KW-1185">Reference proteome</keyword>
<feature type="compositionally biased region" description="Polar residues" evidence="2">
    <location>
        <begin position="610"/>
        <end position="626"/>
    </location>
</feature>
<protein>
    <submittedName>
        <fullName evidence="5">Zinc finger protein 839</fullName>
    </submittedName>
</protein>
<dbReference type="GeneID" id="101829509"/>
<dbReference type="Proteomes" id="UP000886700">
    <property type="component" value="Unplaced"/>
</dbReference>
<evidence type="ECO:0000313" key="5">
    <source>
        <dbReference type="RefSeq" id="XP_040598386.1"/>
    </source>
</evidence>